<keyword evidence="1 3" id="KW-0378">Hydrolase</keyword>
<evidence type="ECO:0000313" key="3">
    <source>
        <dbReference type="EMBL" id="RPA58434.1"/>
    </source>
</evidence>
<dbReference type="Pfam" id="PF07859">
    <property type="entry name" value="Abhydrolase_3"/>
    <property type="match status" value="1"/>
</dbReference>
<dbReference type="InterPro" id="IPR029058">
    <property type="entry name" value="AB_hydrolase_fold"/>
</dbReference>
<feature type="domain" description="Alpha/beta hydrolase fold-3" evidence="2">
    <location>
        <begin position="107"/>
        <end position="309"/>
    </location>
</feature>
<dbReference type="EMBL" id="RKMG01000024">
    <property type="protein sequence ID" value="RPA58434.1"/>
    <property type="molecule type" value="Genomic_DNA"/>
</dbReference>
<dbReference type="PANTHER" id="PTHR48081:SF8">
    <property type="entry name" value="ALPHA_BETA HYDROLASE FOLD-3 DOMAIN-CONTAINING PROTEIN-RELATED"/>
    <property type="match status" value="1"/>
</dbReference>
<dbReference type="OrthoDB" id="9815425at2"/>
<dbReference type="Gene3D" id="3.40.50.1820">
    <property type="entry name" value="alpha/beta hydrolase"/>
    <property type="match status" value="1"/>
</dbReference>
<proteinExistence type="predicted"/>
<dbReference type="InterPro" id="IPR013094">
    <property type="entry name" value="AB_hydrolase_3"/>
</dbReference>
<dbReference type="Proteomes" id="UP000273977">
    <property type="component" value="Unassembled WGS sequence"/>
</dbReference>
<organism evidence="3 4">
    <name type="scientific">Aerococcus agrisoli</name>
    <dbReference type="NCBI Taxonomy" id="2487350"/>
    <lineage>
        <taxon>Bacteria</taxon>
        <taxon>Bacillati</taxon>
        <taxon>Bacillota</taxon>
        <taxon>Bacilli</taxon>
        <taxon>Lactobacillales</taxon>
        <taxon>Aerococcaceae</taxon>
        <taxon>Aerococcus</taxon>
    </lineage>
</organism>
<evidence type="ECO:0000259" key="2">
    <source>
        <dbReference type="Pfam" id="PF07859"/>
    </source>
</evidence>
<accession>A0A3N4GZM1</accession>
<name>A0A3N4GZM1_9LACT</name>
<gene>
    <name evidence="3" type="ORF">EF384_07250</name>
</gene>
<dbReference type="SUPFAM" id="SSF53474">
    <property type="entry name" value="alpha/beta-Hydrolases"/>
    <property type="match status" value="1"/>
</dbReference>
<dbReference type="AlphaFoldDB" id="A0A3N4GZM1"/>
<dbReference type="InterPro" id="IPR050300">
    <property type="entry name" value="GDXG_lipolytic_enzyme"/>
</dbReference>
<evidence type="ECO:0000256" key="1">
    <source>
        <dbReference type="ARBA" id="ARBA00022801"/>
    </source>
</evidence>
<dbReference type="RefSeq" id="WP_123780702.1">
    <property type="nucleotide sequence ID" value="NZ_RKMG01000024.1"/>
</dbReference>
<dbReference type="GO" id="GO:0016787">
    <property type="term" value="F:hydrolase activity"/>
    <property type="evidence" value="ECO:0007669"/>
    <property type="project" value="UniProtKB-KW"/>
</dbReference>
<dbReference type="PANTHER" id="PTHR48081">
    <property type="entry name" value="AB HYDROLASE SUPERFAMILY PROTEIN C4A8.06C"/>
    <property type="match status" value="1"/>
</dbReference>
<comment type="caution">
    <text evidence="3">The sequence shown here is derived from an EMBL/GenBank/DDBJ whole genome shotgun (WGS) entry which is preliminary data.</text>
</comment>
<evidence type="ECO:0000313" key="4">
    <source>
        <dbReference type="Proteomes" id="UP000273977"/>
    </source>
</evidence>
<protein>
    <submittedName>
        <fullName evidence="3">Alpha/beta hydrolase</fullName>
    </submittedName>
</protein>
<sequence>MRTWDKMAGGVLLGVVASQLVRARKANISYQAQMVEDTLSVMSAVLPGQKSNYDRLYRIAYQANVVPSELTWGKRNLGFDYLDDFTDTFFVEKNDTHESNSRKERIIFYLTGGGYWLRPSIFHFHMASKLANLISGKVVMPMFPKGPTHHIVDAHKMILSRYLYLIREKGVDPSQITIVGDSTGGALAVAFMQQLRNYQLPLPQSAILIAPILDGTLQNVLVEFDQVEYEPFLQPKLLALETETFAQPFEPIDPLISPWFGSFKGLPPVQVIIGTRDMTMSYAALLKERAEAESLPIDFNIYPHMAHIFPIYPIPEADLALADMVKFIEKVAAEV</sequence>
<keyword evidence="4" id="KW-1185">Reference proteome</keyword>
<reference evidence="3 4" key="1">
    <citation type="submission" date="2018-11" db="EMBL/GenBank/DDBJ databases">
        <title>Aerococcus sp. SJQ22, whole genome shotgun sequence.</title>
        <authorList>
            <person name="Sun L."/>
            <person name="Gao X."/>
            <person name="Chen W."/>
            <person name="Huang K."/>
        </authorList>
    </citation>
    <scope>NUCLEOTIDE SEQUENCE [LARGE SCALE GENOMIC DNA]</scope>
    <source>
        <strain evidence="3 4">SJQ22</strain>
    </source>
</reference>